<gene>
    <name evidence="2" type="ORF">PSAKL28_33800</name>
</gene>
<name>A0A077FET6_9PSED</name>
<keyword evidence="1" id="KW-1133">Transmembrane helix</keyword>
<feature type="transmembrane region" description="Helical" evidence="1">
    <location>
        <begin position="44"/>
        <end position="64"/>
    </location>
</feature>
<dbReference type="HOGENOM" id="CLU_2331508_0_0_6"/>
<accession>A0A077FET6</accession>
<evidence type="ECO:0000313" key="2">
    <source>
        <dbReference type="EMBL" id="AIL62539.1"/>
    </source>
</evidence>
<keyword evidence="1" id="KW-0472">Membrane</keyword>
<evidence type="ECO:0000256" key="1">
    <source>
        <dbReference type="SAM" id="Phobius"/>
    </source>
</evidence>
<dbReference type="AlphaFoldDB" id="A0A077FET6"/>
<organism evidence="2 3">
    <name type="scientific">Pseudomonas alkylphenolica</name>
    <dbReference type="NCBI Taxonomy" id="237609"/>
    <lineage>
        <taxon>Bacteria</taxon>
        <taxon>Pseudomonadati</taxon>
        <taxon>Pseudomonadota</taxon>
        <taxon>Gammaproteobacteria</taxon>
        <taxon>Pseudomonadales</taxon>
        <taxon>Pseudomonadaceae</taxon>
        <taxon>Pseudomonas</taxon>
    </lineage>
</organism>
<keyword evidence="1" id="KW-0812">Transmembrane</keyword>
<feature type="transmembrane region" description="Helical" evidence="1">
    <location>
        <begin position="76"/>
        <end position="93"/>
    </location>
</feature>
<sequence>MHGAGMVGDLLVLGFYMSGAVIWMYFWLLCFAHRNALFGPMTGVKWLVLIVACSCTTAVGLYLAAVETFTRDNADWWLVIGAAVIPLIGIQGIRRKLK</sequence>
<dbReference type="KEGG" id="palk:PSAKL28_33800"/>
<proteinExistence type="predicted"/>
<protein>
    <submittedName>
        <fullName evidence="2">Uncharacterized protein</fullName>
    </submittedName>
</protein>
<reference evidence="2 3" key="1">
    <citation type="submission" date="2014-07" db="EMBL/GenBank/DDBJ databases">
        <authorList>
            <person name="Lee K."/>
            <person name="Lim J.Y."/>
            <person name="Hwang I."/>
        </authorList>
    </citation>
    <scope>NUCLEOTIDE SEQUENCE [LARGE SCALE GENOMIC DNA]</scope>
    <source>
        <strain evidence="2 3">KL28</strain>
    </source>
</reference>
<dbReference type="Proteomes" id="UP000028931">
    <property type="component" value="Chromosome"/>
</dbReference>
<evidence type="ECO:0000313" key="3">
    <source>
        <dbReference type="Proteomes" id="UP000028931"/>
    </source>
</evidence>
<feature type="transmembrane region" description="Helical" evidence="1">
    <location>
        <begin position="12"/>
        <end position="32"/>
    </location>
</feature>
<dbReference type="EMBL" id="CP009048">
    <property type="protein sequence ID" value="AIL62539.1"/>
    <property type="molecule type" value="Genomic_DNA"/>
</dbReference>